<dbReference type="Pfam" id="PF24088">
    <property type="entry name" value="DUF7373"/>
    <property type="match status" value="1"/>
</dbReference>
<dbReference type="EMBL" id="CP046172">
    <property type="protein sequence ID" value="QIS09058.1"/>
    <property type="molecule type" value="Genomic_DNA"/>
</dbReference>
<evidence type="ECO:0000259" key="2">
    <source>
        <dbReference type="Pfam" id="PF24092"/>
    </source>
</evidence>
<reference evidence="3 4" key="1">
    <citation type="journal article" date="2019" name="ACS Chem. Biol.">
        <title>Identification and Mobilization of a Cryptic Antibiotic Biosynthesis Gene Locus from a Human-Pathogenic Nocardia Isolate.</title>
        <authorList>
            <person name="Herisse M."/>
            <person name="Ishida K."/>
            <person name="Porter J.L."/>
            <person name="Howden B."/>
            <person name="Hertweck C."/>
            <person name="Stinear T.P."/>
            <person name="Pidot S.J."/>
        </authorList>
    </citation>
    <scope>NUCLEOTIDE SEQUENCE [LARGE SCALE GENOMIC DNA]</scope>
    <source>
        <strain evidence="3 4">AUSMDU00012717</strain>
    </source>
</reference>
<dbReference type="KEGG" id="nah:F5544_05730"/>
<proteinExistence type="predicted"/>
<evidence type="ECO:0000313" key="3">
    <source>
        <dbReference type="EMBL" id="QIS09058.1"/>
    </source>
</evidence>
<dbReference type="InterPro" id="IPR056463">
    <property type="entry name" value="DUF7373_C"/>
</dbReference>
<dbReference type="Pfam" id="PF24092">
    <property type="entry name" value="DUF7373_C"/>
    <property type="match status" value="1"/>
</dbReference>
<keyword evidence="4" id="KW-1185">Reference proteome</keyword>
<sequence>MFRRLAIAVAVTTALTGCGSQISGAPHAGEIDVRKLDVGAYNTEPLDVRYSYNNSYGGGIQLAMVRLADHLASSVDIDPRLKYGAGVSTMFPDGLDPAILPAANWAAAKQNNVLFGFGARGADAKADATGTATIFVLQFQDEAAAARTANEFEDMATTDRTQPVTLPKYAAARAHSDDRSIGSTMAHGKYLISLTISVPNTDRPGLVNLAERAYTAQIPLLDSLPTLSREDVLRLPSDPDDILRRTFNPDGLGYPNAGSQATYGAPGFTNAFGIDRAHWRQVLADTGTDRIGFSDGSLLFRTRDDAAAHTLLPEPLSEVYTRPVDPPPGIPDGRCGERISETFGQKRFRCTVEYRRYVASVDSNQIADVYQRAAAAYAVLANSQ</sequence>
<dbReference type="PROSITE" id="PS51257">
    <property type="entry name" value="PROKAR_LIPOPROTEIN"/>
    <property type="match status" value="1"/>
</dbReference>
<feature type="domain" description="DUF7373" evidence="2">
    <location>
        <begin position="243"/>
        <end position="383"/>
    </location>
</feature>
<evidence type="ECO:0000259" key="1">
    <source>
        <dbReference type="Pfam" id="PF24088"/>
    </source>
</evidence>
<protein>
    <submittedName>
        <fullName evidence="3">Uncharacterized protein</fullName>
    </submittedName>
</protein>
<evidence type="ECO:0000313" key="4">
    <source>
        <dbReference type="Proteomes" id="UP000503540"/>
    </source>
</evidence>
<dbReference type="RefSeq" id="WP_167472215.1">
    <property type="nucleotide sequence ID" value="NZ_CP046172.1"/>
</dbReference>
<dbReference type="AlphaFoldDB" id="A0A6G9Y7B2"/>
<dbReference type="Proteomes" id="UP000503540">
    <property type="component" value="Chromosome"/>
</dbReference>
<feature type="domain" description="DUF7373" evidence="1">
    <location>
        <begin position="53"/>
        <end position="236"/>
    </location>
</feature>
<organism evidence="3 4">
    <name type="scientific">Nocardia arthritidis</name>
    <dbReference type="NCBI Taxonomy" id="228602"/>
    <lineage>
        <taxon>Bacteria</taxon>
        <taxon>Bacillati</taxon>
        <taxon>Actinomycetota</taxon>
        <taxon>Actinomycetes</taxon>
        <taxon>Mycobacteriales</taxon>
        <taxon>Nocardiaceae</taxon>
        <taxon>Nocardia</taxon>
    </lineage>
</organism>
<dbReference type="InterPro" id="IPR055797">
    <property type="entry name" value="DUF7373"/>
</dbReference>
<accession>A0A6G9Y7B2</accession>
<name>A0A6G9Y7B2_9NOCA</name>
<gene>
    <name evidence="3" type="ORF">F5544_05730</name>
</gene>